<gene>
    <name evidence="1" type="ORF">SCLCIDRAFT_1221384</name>
</gene>
<dbReference type="Proteomes" id="UP000053989">
    <property type="component" value="Unassembled WGS sequence"/>
</dbReference>
<protein>
    <submittedName>
        <fullName evidence="1">Uncharacterized protein</fullName>
    </submittedName>
</protein>
<reference evidence="2" key="2">
    <citation type="submission" date="2015-01" db="EMBL/GenBank/DDBJ databases">
        <title>Evolutionary Origins and Diversification of the Mycorrhizal Mutualists.</title>
        <authorList>
            <consortium name="DOE Joint Genome Institute"/>
            <consortium name="Mycorrhizal Genomics Consortium"/>
            <person name="Kohler A."/>
            <person name="Kuo A."/>
            <person name="Nagy L.G."/>
            <person name="Floudas D."/>
            <person name="Copeland A."/>
            <person name="Barry K.W."/>
            <person name="Cichocki N."/>
            <person name="Veneault-Fourrey C."/>
            <person name="LaButti K."/>
            <person name="Lindquist E.A."/>
            <person name="Lipzen A."/>
            <person name="Lundell T."/>
            <person name="Morin E."/>
            <person name="Murat C."/>
            <person name="Riley R."/>
            <person name="Ohm R."/>
            <person name="Sun H."/>
            <person name="Tunlid A."/>
            <person name="Henrissat B."/>
            <person name="Grigoriev I.V."/>
            <person name="Hibbett D.S."/>
            <person name="Martin F."/>
        </authorList>
    </citation>
    <scope>NUCLEOTIDE SEQUENCE [LARGE SCALE GENOMIC DNA]</scope>
    <source>
        <strain evidence="2">Foug A</strain>
    </source>
</reference>
<reference evidence="1 2" key="1">
    <citation type="submission" date="2014-04" db="EMBL/GenBank/DDBJ databases">
        <authorList>
            <consortium name="DOE Joint Genome Institute"/>
            <person name="Kuo A."/>
            <person name="Kohler A."/>
            <person name="Nagy L.G."/>
            <person name="Floudas D."/>
            <person name="Copeland A."/>
            <person name="Barry K.W."/>
            <person name="Cichocki N."/>
            <person name="Veneault-Fourrey C."/>
            <person name="LaButti K."/>
            <person name="Lindquist E.A."/>
            <person name="Lipzen A."/>
            <person name="Lundell T."/>
            <person name="Morin E."/>
            <person name="Murat C."/>
            <person name="Sun H."/>
            <person name="Tunlid A."/>
            <person name="Henrissat B."/>
            <person name="Grigoriev I.V."/>
            <person name="Hibbett D.S."/>
            <person name="Martin F."/>
            <person name="Nordberg H.P."/>
            <person name="Cantor M.N."/>
            <person name="Hua S.X."/>
        </authorList>
    </citation>
    <scope>NUCLEOTIDE SEQUENCE [LARGE SCALE GENOMIC DNA]</scope>
    <source>
        <strain evidence="1 2">Foug A</strain>
    </source>
</reference>
<evidence type="ECO:0000313" key="2">
    <source>
        <dbReference type="Proteomes" id="UP000053989"/>
    </source>
</evidence>
<organism evidence="1 2">
    <name type="scientific">Scleroderma citrinum Foug A</name>
    <dbReference type="NCBI Taxonomy" id="1036808"/>
    <lineage>
        <taxon>Eukaryota</taxon>
        <taxon>Fungi</taxon>
        <taxon>Dikarya</taxon>
        <taxon>Basidiomycota</taxon>
        <taxon>Agaricomycotina</taxon>
        <taxon>Agaricomycetes</taxon>
        <taxon>Agaricomycetidae</taxon>
        <taxon>Boletales</taxon>
        <taxon>Sclerodermatineae</taxon>
        <taxon>Sclerodermataceae</taxon>
        <taxon>Scleroderma</taxon>
    </lineage>
</organism>
<dbReference type="EMBL" id="KN822141">
    <property type="protein sequence ID" value="KIM55068.1"/>
    <property type="molecule type" value="Genomic_DNA"/>
</dbReference>
<proteinExistence type="predicted"/>
<dbReference type="InParanoid" id="A0A0C2YZR8"/>
<evidence type="ECO:0000313" key="1">
    <source>
        <dbReference type="EMBL" id="KIM55068.1"/>
    </source>
</evidence>
<dbReference type="HOGENOM" id="CLU_202055_0_0_1"/>
<sequence length="52" mass="6043">MNHNVGFCHFCSKPMLYSRDMAASIIQGPHARIIVKVQKWNDSSDVRNHCIW</sequence>
<accession>A0A0C2YZR8</accession>
<keyword evidence="2" id="KW-1185">Reference proteome</keyword>
<name>A0A0C2YZR8_9AGAM</name>
<dbReference type="AlphaFoldDB" id="A0A0C2YZR8"/>